<evidence type="ECO:0000313" key="2">
    <source>
        <dbReference type="EMBL" id="MBV6325514.1"/>
    </source>
</evidence>
<evidence type="ECO:0000313" key="4">
    <source>
        <dbReference type="Proteomes" id="UP001155901"/>
    </source>
</evidence>
<sequence length="123" mass="13067">MTKTTVAIAAALISLLLCGCNNALDFRNAEISNNKIYENGKNTGFSGKVTNIPLNKIPFGELVPVSNMVGKVTGNKVLNDLIYLNSLPVVKNGGVICDAVTNEAQCRSVWNLTSGNMSVTSTF</sequence>
<proteinExistence type="predicted"/>
<name>A0AA41HDU1_9BURK</name>
<evidence type="ECO:0000256" key="1">
    <source>
        <dbReference type="SAM" id="SignalP"/>
    </source>
</evidence>
<evidence type="ECO:0008006" key="6">
    <source>
        <dbReference type="Google" id="ProtNLM"/>
    </source>
</evidence>
<feature type="chain" id="PRO_5041394177" description="Lipoprotein" evidence="1">
    <location>
        <begin position="24"/>
        <end position="123"/>
    </location>
</feature>
<dbReference type="RefSeq" id="WP_217946406.1">
    <property type="nucleotide sequence ID" value="NZ_JAHTGR010000034.1"/>
</dbReference>
<reference evidence="2" key="1">
    <citation type="submission" date="2021-07" db="EMBL/GenBank/DDBJ databases">
        <title>Characterization of violacein-producing bacteria and related species.</title>
        <authorList>
            <person name="Wilson H.S."/>
            <person name="De Leon M.E."/>
        </authorList>
    </citation>
    <scope>NUCLEOTIDE SEQUENCE</scope>
    <source>
        <strain evidence="2">HSC-15S17</strain>
    </source>
</reference>
<gene>
    <name evidence="2" type="ORF">KVP70_31870</name>
    <name evidence="3" type="ORF">L1274_006457</name>
</gene>
<keyword evidence="1" id="KW-0732">Signal</keyword>
<organism evidence="2 4">
    <name type="scientific">Duganella violaceipulchra</name>
    <dbReference type="NCBI Taxonomy" id="2849652"/>
    <lineage>
        <taxon>Bacteria</taxon>
        <taxon>Pseudomonadati</taxon>
        <taxon>Pseudomonadota</taxon>
        <taxon>Betaproteobacteria</taxon>
        <taxon>Burkholderiales</taxon>
        <taxon>Oxalobacteraceae</taxon>
        <taxon>Telluria group</taxon>
        <taxon>Duganella</taxon>
    </lineage>
</organism>
<dbReference type="EMBL" id="JALJZU010000025">
    <property type="protein sequence ID" value="MCP2012686.1"/>
    <property type="molecule type" value="Genomic_DNA"/>
</dbReference>
<evidence type="ECO:0000313" key="3">
    <source>
        <dbReference type="EMBL" id="MCP2012686.1"/>
    </source>
</evidence>
<protein>
    <recommendedName>
        <fullName evidence="6">Lipoprotein</fullName>
    </recommendedName>
</protein>
<reference evidence="3" key="2">
    <citation type="submission" date="2022-03" db="EMBL/GenBank/DDBJ databases">
        <title>Genome Encyclopedia of Bacteria and Archaea VI: Functional Genomics of Type Strains.</title>
        <authorList>
            <person name="Whitman W."/>
        </authorList>
    </citation>
    <scope>NUCLEOTIDE SEQUENCE</scope>
    <source>
        <strain evidence="3">HSC-15S17</strain>
    </source>
</reference>
<dbReference type="PROSITE" id="PS51257">
    <property type="entry name" value="PROKAR_LIPOPROTEIN"/>
    <property type="match status" value="1"/>
</dbReference>
<dbReference type="AlphaFoldDB" id="A0AA41HDU1"/>
<dbReference type="EMBL" id="JAHTGR010000034">
    <property type="protein sequence ID" value="MBV6325514.1"/>
    <property type="molecule type" value="Genomic_DNA"/>
</dbReference>
<dbReference type="Proteomes" id="UP001155901">
    <property type="component" value="Unassembled WGS sequence"/>
</dbReference>
<accession>A0AA41HDU1</accession>
<feature type="signal peptide" evidence="1">
    <location>
        <begin position="1"/>
        <end position="23"/>
    </location>
</feature>
<keyword evidence="5" id="KW-1185">Reference proteome</keyword>
<comment type="caution">
    <text evidence="2">The sequence shown here is derived from an EMBL/GenBank/DDBJ whole genome shotgun (WGS) entry which is preliminary data.</text>
</comment>
<dbReference type="Proteomes" id="UP001162889">
    <property type="component" value="Unassembled WGS sequence"/>
</dbReference>
<evidence type="ECO:0000313" key="5">
    <source>
        <dbReference type="Proteomes" id="UP001162889"/>
    </source>
</evidence>